<proteinExistence type="predicted"/>
<dbReference type="Proteomes" id="UP001500795">
    <property type="component" value="Unassembled WGS sequence"/>
</dbReference>
<sequence length="191" mass="22048">MKKKRLVKKEVTKNIYVHNDISNAAFHLKERIEKNHAAGNNEGISLDIMSCLIMYAFEFEAKVNFVGHMKILNWKERDSFHKKVKKINNVLGIKVDKNSRPYTTIEYLKSYRDSIAHGKPFNSQNTETSKMLSEEINSAIDLDNGLYDLCTISFMRECEADIENIWKNWLNVASIDIDKTITHGSFSAEIL</sequence>
<name>A0ABP6VAG0_9GAMM</name>
<accession>A0ABP6VAG0</accession>
<evidence type="ECO:0008006" key="3">
    <source>
        <dbReference type="Google" id="ProtNLM"/>
    </source>
</evidence>
<reference evidence="2" key="1">
    <citation type="journal article" date="2019" name="Int. J. Syst. Evol. Microbiol.">
        <title>The Global Catalogue of Microorganisms (GCM) 10K type strain sequencing project: providing services to taxonomists for standard genome sequencing and annotation.</title>
        <authorList>
            <consortium name="The Broad Institute Genomics Platform"/>
            <consortium name="The Broad Institute Genome Sequencing Center for Infectious Disease"/>
            <person name="Wu L."/>
            <person name="Ma J."/>
        </authorList>
    </citation>
    <scope>NUCLEOTIDE SEQUENCE [LARGE SCALE GENOMIC DNA]</scope>
    <source>
        <strain evidence="2">JCM 17110</strain>
    </source>
</reference>
<evidence type="ECO:0000313" key="1">
    <source>
        <dbReference type="EMBL" id="GAA3530335.1"/>
    </source>
</evidence>
<gene>
    <name evidence="1" type="ORF">GCM10022394_07030</name>
</gene>
<dbReference type="RefSeq" id="WP_344954789.1">
    <property type="nucleotide sequence ID" value="NZ_BAABCX010000001.1"/>
</dbReference>
<organism evidence="1 2">
    <name type="scientific">Zobellella aerophila</name>
    <dbReference type="NCBI Taxonomy" id="870480"/>
    <lineage>
        <taxon>Bacteria</taxon>
        <taxon>Pseudomonadati</taxon>
        <taxon>Pseudomonadota</taxon>
        <taxon>Gammaproteobacteria</taxon>
        <taxon>Aeromonadales</taxon>
        <taxon>Aeromonadaceae</taxon>
        <taxon>Zobellella</taxon>
    </lineage>
</organism>
<protein>
    <recommendedName>
        <fullName evidence="3">RiboL-PSP-HEPN domain-containing protein</fullName>
    </recommendedName>
</protein>
<keyword evidence="2" id="KW-1185">Reference proteome</keyword>
<comment type="caution">
    <text evidence="1">The sequence shown here is derived from an EMBL/GenBank/DDBJ whole genome shotgun (WGS) entry which is preliminary data.</text>
</comment>
<evidence type="ECO:0000313" key="2">
    <source>
        <dbReference type="Proteomes" id="UP001500795"/>
    </source>
</evidence>
<dbReference type="EMBL" id="BAABCX010000001">
    <property type="protein sequence ID" value="GAA3530335.1"/>
    <property type="molecule type" value="Genomic_DNA"/>
</dbReference>